<dbReference type="Pfam" id="PF14832">
    <property type="entry name" value="Tautomerase_3"/>
    <property type="match status" value="1"/>
</dbReference>
<dbReference type="Proteomes" id="UP001050691">
    <property type="component" value="Unassembled WGS sequence"/>
</dbReference>
<dbReference type="EMBL" id="BPWL01000012">
    <property type="protein sequence ID" value="GJJ16040.1"/>
    <property type="molecule type" value="Genomic_DNA"/>
</dbReference>
<dbReference type="Gene3D" id="3.30.429.10">
    <property type="entry name" value="Macrophage Migration Inhibitory Factor"/>
    <property type="match status" value="1"/>
</dbReference>
<dbReference type="InterPro" id="IPR014347">
    <property type="entry name" value="Tautomerase/MIF_sf"/>
</dbReference>
<protein>
    <recommendedName>
        <fullName evidence="2">Tautomerase cis-CaaD-like domain-containing protein</fullName>
    </recommendedName>
</protein>
<feature type="domain" description="Tautomerase cis-CaaD-like" evidence="2">
    <location>
        <begin position="1"/>
        <end position="134"/>
    </location>
</feature>
<name>A0AAV5ATH9_9AGAM</name>
<dbReference type="InterPro" id="IPR028116">
    <property type="entry name" value="Cis-CaaD-like"/>
</dbReference>
<reference evidence="3" key="1">
    <citation type="submission" date="2021-10" db="EMBL/GenBank/DDBJ databases">
        <title>De novo Genome Assembly of Clathrus columnatus (Basidiomycota, Fungi) Using Illumina and Nanopore Sequence Data.</title>
        <authorList>
            <person name="Ogiso-Tanaka E."/>
            <person name="Itagaki H."/>
            <person name="Hosoya T."/>
            <person name="Hosaka K."/>
        </authorList>
    </citation>
    <scope>NUCLEOTIDE SEQUENCE</scope>
    <source>
        <strain evidence="3">MO-923</strain>
    </source>
</reference>
<dbReference type="SUPFAM" id="SSF55331">
    <property type="entry name" value="Tautomerase/MIF"/>
    <property type="match status" value="1"/>
</dbReference>
<organism evidence="3 4">
    <name type="scientific">Clathrus columnatus</name>
    <dbReference type="NCBI Taxonomy" id="1419009"/>
    <lineage>
        <taxon>Eukaryota</taxon>
        <taxon>Fungi</taxon>
        <taxon>Dikarya</taxon>
        <taxon>Basidiomycota</taxon>
        <taxon>Agaricomycotina</taxon>
        <taxon>Agaricomycetes</taxon>
        <taxon>Phallomycetidae</taxon>
        <taxon>Phallales</taxon>
        <taxon>Clathraceae</taxon>
        <taxon>Clathrus</taxon>
    </lineage>
</organism>
<evidence type="ECO:0000256" key="1">
    <source>
        <dbReference type="SAM" id="MobiDB-lite"/>
    </source>
</evidence>
<feature type="compositionally biased region" description="Basic and acidic residues" evidence="1">
    <location>
        <begin position="124"/>
        <end position="139"/>
    </location>
</feature>
<dbReference type="AlphaFoldDB" id="A0AAV5ATH9"/>
<accession>A0AAV5ATH9</accession>
<feature type="region of interest" description="Disordered" evidence="1">
    <location>
        <begin position="114"/>
        <end position="139"/>
    </location>
</feature>
<gene>
    <name evidence="3" type="ORF">Clacol_010319</name>
</gene>
<comment type="caution">
    <text evidence="3">The sequence shown here is derived from an EMBL/GenBank/DDBJ whole genome shotgun (WGS) entry which is preliminary data.</text>
</comment>
<proteinExistence type="predicted"/>
<sequence length="139" mass="16136">MPLHRIYSPVGTLSSEEKALIAKNLTAVYVERGLPPFYVDVVFLDIPKDSFYVGGEQRTIVRVVSQHLARTTPKELYQAILDRVEGAFAPLFRERGLEWEFHIEQHERELWRIQGFNPPPSGSEGEKLWREKNRAVPYE</sequence>
<evidence type="ECO:0000313" key="4">
    <source>
        <dbReference type="Proteomes" id="UP001050691"/>
    </source>
</evidence>
<evidence type="ECO:0000313" key="3">
    <source>
        <dbReference type="EMBL" id="GJJ16040.1"/>
    </source>
</evidence>
<evidence type="ECO:0000259" key="2">
    <source>
        <dbReference type="Pfam" id="PF14832"/>
    </source>
</evidence>
<keyword evidence="4" id="KW-1185">Reference proteome</keyword>